<dbReference type="PANTHER" id="PTHR34055">
    <property type="entry name" value="OS09G0491596 PROTEIN"/>
    <property type="match status" value="1"/>
</dbReference>
<evidence type="ECO:0000313" key="4">
    <source>
        <dbReference type="Proteomes" id="UP001279734"/>
    </source>
</evidence>
<keyword evidence="2" id="KW-1133">Transmembrane helix</keyword>
<sequence>MLNRQSGRGYRCRVLRRYVRDLHADFKDFVSINCQNLPTELNCKSTDTSLSLAFHFSYFILRATVGCYLSRLLNLNVDGFSPKNFAGCLQSLKEFHIRLIILSVFFVRRFLIMRRGRGKGKKQITRNDNAESGQEEKLPGQKRKSPQELLSNKAEEDEETEKVEDECKNGMISTTKEDAKDQSSIHNGRKRKRSSPIKENLSPSDDKIGSGTKSCGLTDGSVKSVGFRQLGSRRKSKPRRAAEAGVECK</sequence>
<gene>
    <name evidence="3" type="ORF">Nepgr_031202</name>
</gene>
<feature type="compositionally biased region" description="Acidic residues" evidence="1">
    <location>
        <begin position="155"/>
        <end position="164"/>
    </location>
</feature>
<evidence type="ECO:0000256" key="2">
    <source>
        <dbReference type="SAM" id="Phobius"/>
    </source>
</evidence>
<protein>
    <submittedName>
        <fullName evidence="3">Uncharacterized protein</fullName>
    </submittedName>
</protein>
<feature type="region of interest" description="Disordered" evidence="1">
    <location>
        <begin position="121"/>
        <end position="249"/>
    </location>
</feature>
<dbReference type="AlphaFoldDB" id="A0AAD3THV5"/>
<keyword evidence="4" id="KW-1185">Reference proteome</keyword>
<dbReference type="EMBL" id="BSYO01000036">
    <property type="protein sequence ID" value="GMH29359.1"/>
    <property type="molecule type" value="Genomic_DNA"/>
</dbReference>
<dbReference type="PANTHER" id="PTHR34055:SF1">
    <property type="entry name" value="EXPRESSED PROTEIN"/>
    <property type="match status" value="1"/>
</dbReference>
<feature type="transmembrane region" description="Helical" evidence="2">
    <location>
        <begin position="52"/>
        <end position="75"/>
    </location>
</feature>
<evidence type="ECO:0000256" key="1">
    <source>
        <dbReference type="SAM" id="MobiDB-lite"/>
    </source>
</evidence>
<feature type="compositionally biased region" description="Basic and acidic residues" evidence="1">
    <location>
        <begin position="240"/>
        <end position="249"/>
    </location>
</feature>
<dbReference type="Proteomes" id="UP001279734">
    <property type="component" value="Unassembled WGS sequence"/>
</dbReference>
<proteinExistence type="predicted"/>
<comment type="caution">
    <text evidence="3">The sequence shown here is derived from an EMBL/GenBank/DDBJ whole genome shotgun (WGS) entry which is preliminary data.</text>
</comment>
<evidence type="ECO:0000313" key="3">
    <source>
        <dbReference type="EMBL" id="GMH29359.1"/>
    </source>
</evidence>
<keyword evidence="2" id="KW-0812">Transmembrane</keyword>
<keyword evidence="2" id="KW-0472">Membrane</keyword>
<name>A0AAD3THV5_NEPGR</name>
<feature type="transmembrane region" description="Helical" evidence="2">
    <location>
        <begin position="95"/>
        <end position="112"/>
    </location>
</feature>
<reference evidence="3" key="1">
    <citation type="submission" date="2023-05" db="EMBL/GenBank/DDBJ databases">
        <title>Nepenthes gracilis genome sequencing.</title>
        <authorList>
            <person name="Fukushima K."/>
        </authorList>
    </citation>
    <scope>NUCLEOTIDE SEQUENCE</scope>
    <source>
        <strain evidence="3">SING2019-196</strain>
    </source>
</reference>
<accession>A0AAD3THV5</accession>
<organism evidence="3 4">
    <name type="scientific">Nepenthes gracilis</name>
    <name type="common">Slender pitcher plant</name>
    <dbReference type="NCBI Taxonomy" id="150966"/>
    <lineage>
        <taxon>Eukaryota</taxon>
        <taxon>Viridiplantae</taxon>
        <taxon>Streptophyta</taxon>
        <taxon>Embryophyta</taxon>
        <taxon>Tracheophyta</taxon>
        <taxon>Spermatophyta</taxon>
        <taxon>Magnoliopsida</taxon>
        <taxon>eudicotyledons</taxon>
        <taxon>Gunneridae</taxon>
        <taxon>Pentapetalae</taxon>
        <taxon>Caryophyllales</taxon>
        <taxon>Nepenthaceae</taxon>
        <taxon>Nepenthes</taxon>
    </lineage>
</organism>